<dbReference type="AlphaFoldDB" id="A0A814M6C7"/>
<evidence type="ECO:0000313" key="3">
    <source>
        <dbReference type="EMBL" id="CAF1073879.1"/>
    </source>
</evidence>
<keyword evidence="2" id="KW-0732">Signal</keyword>
<dbReference type="Proteomes" id="UP000663882">
    <property type="component" value="Unassembled WGS sequence"/>
</dbReference>
<keyword evidence="1" id="KW-0812">Transmembrane</keyword>
<name>A0A814M6C7_9BILA</name>
<reference evidence="3" key="1">
    <citation type="submission" date="2021-02" db="EMBL/GenBank/DDBJ databases">
        <authorList>
            <person name="Nowell W R."/>
        </authorList>
    </citation>
    <scope>NUCLEOTIDE SEQUENCE</scope>
</reference>
<organism evidence="3 4">
    <name type="scientific">Rotaria sordida</name>
    <dbReference type="NCBI Taxonomy" id="392033"/>
    <lineage>
        <taxon>Eukaryota</taxon>
        <taxon>Metazoa</taxon>
        <taxon>Spiralia</taxon>
        <taxon>Gnathifera</taxon>
        <taxon>Rotifera</taxon>
        <taxon>Eurotatoria</taxon>
        <taxon>Bdelloidea</taxon>
        <taxon>Philodinida</taxon>
        <taxon>Philodinidae</taxon>
        <taxon>Rotaria</taxon>
    </lineage>
</organism>
<protein>
    <submittedName>
        <fullName evidence="3">Uncharacterized protein</fullName>
    </submittedName>
</protein>
<dbReference type="EMBL" id="CAJNOO010000981">
    <property type="protein sequence ID" value="CAF1073879.1"/>
    <property type="molecule type" value="Genomic_DNA"/>
</dbReference>
<proteinExistence type="predicted"/>
<evidence type="ECO:0000313" key="4">
    <source>
        <dbReference type="Proteomes" id="UP000663882"/>
    </source>
</evidence>
<gene>
    <name evidence="3" type="ORF">RFH988_LOCUS17919</name>
</gene>
<keyword evidence="1" id="KW-0472">Membrane</keyword>
<feature type="transmembrane region" description="Helical" evidence="1">
    <location>
        <begin position="386"/>
        <end position="405"/>
    </location>
</feature>
<sequence length="432" mass="52195">MLYYYILIINLTLLVNSYIFKYETSCNSFEFKDLENLIGSLHRYALDNGQLIVRDIGLTIGQRKLLKRYQNIEIISAKYKQKENIPMINVKHEFFPINETLFSRYNNGKYNYIDSIRKRFYLAIVIPFIQSQFNKLIDQLNFEKIYSPCRNQSNSIDLILYHNEKISSILDNKTRQIHYQNKCFKNIRIFAADLSENENSYPIGSAIMWKKLLINEQFSRTSLRYYGYTHFFLMEPDTRPIRSYWLDIIVEQIINGHDRESYISTQWWMIGSLYRGFQSLGQNYLHINGNALYHLSLSFILFLQYVSYEYPYDSKQSSGYDLDLFLYLFKHIDKGKKFWHKFQFSDFIQNCWHTGCNEMNEEFLYNNPNTYLIHGNKIQEIYFKSLPINLSMMKILIYILFLLIIVKRFKYICWNFFIHEIVYYLLFLNKQK</sequence>
<feature type="transmembrane region" description="Helical" evidence="1">
    <location>
        <begin position="411"/>
        <end position="428"/>
    </location>
</feature>
<evidence type="ECO:0000256" key="1">
    <source>
        <dbReference type="SAM" id="Phobius"/>
    </source>
</evidence>
<evidence type="ECO:0000256" key="2">
    <source>
        <dbReference type="SAM" id="SignalP"/>
    </source>
</evidence>
<accession>A0A814M6C7</accession>
<feature type="chain" id="PRO_5032326900" evidence="2">
    <location>
        <begin position="18"/>
        <end position="432"/>
    </location>
</feature>
<feature type="signal peptide" evidence="2">
    <location>
        <begin position="1"/>
        <end position="17"/>
    </location>
</feature>
<keyword evidence="1" id="KW-1133">Transmembrane helix</keyword>
<comment type="caution">
    <text evidence="3">The sequence shown here is derived from an EMBL/GenBank/DDBJ whole genome shotgun (WGS) entry which is preliminary data.</text>
</comment>
<dbReference type="OrthoDB" id="540503at2759"/>